<protein>
    <recommendedName>
        <fullName evidence="9">G-protein coupled receptors family 1 profile domain-containing protein</fullName>
    </recommendedName>
</protein>
<feature type="transmembrane region" description="Helical" evidence="8">
    <location>
        <begin position="20"/>
        <end position="44"/>
    </location>
</feature>
<comment type="subcellular location">
    <subcellularLocation>
        <location evidence="1">Membrane</location>
        <topology evidence="1">Multi-pass membrane protein</topology>
    </subcellularLocation>
</comment>
<gene>
    <name evidence="10" type="ORF">SVUK_LOCUS12756</name>
</gene>
<accession>A0A3P7LEW5</accession>
<name>A0A3P7LEW5_STRVU</name>
<dbReference type="PRINTS" id="PR00237">
    <property type="entry name" value="GPCRRHODOPSN"/>
</dbReference>
<evidence type="ECO:0000256" key="1">
    <source>
        <dbReference type="ARBA" id="ARBA00004141"/>
    </source>
</evidence>
<proteinExistence type="predicted"/>
<evidence type="ECO:0000256" key="5">
    <source>
        <dbReference type="ARBA" id="ARBA00023136"/>
    </source>
</evidence>
<keyword evidence="11" id="KW-1185">Reference proteome</keyword>
<keyword evidence="3 8" id="KW-1133">Transmembrane helix</keyword>
<dbReference type="PANTHER" id="PTHR45695">
    <property type="entry name" value="LEUCOKININ RECEPTOR-RELATED"/>
    <property type="match status" value="1"/>
</dbReference>
<dbReference type="InterPro" id="IPR017452">
    <property type="entry name" value="GPCR_Rhodpsn_7TM"/>
</dbReference>
<dbReference type="AlphaFoldDB" id="A0A3P7LEW5"/>
<dbReference type="SUPFAM" id="SSF81321">
    <property type="entry name" value="Family A G protein-coupled receptor-like"/>
    <property type="match status" value="1"/>
</dbReference>
<organism evidence="10 11">
    <name type="scientific">Strongylus vulgaris</name>
    <name type="common">Blood worm</name>
    <dbReference type="NCBI Taxonomy" id="40348"/>
    <lineage>
        <taxon>Eukaryota</taxon>
        <taxon>Metazoa</taxon>
        <taxon>Ecdysozoa</taxon>
        <taxon>Nematoda</taxon>
        <taxon>Chromadorea</taxon>
        <taxon>Rhabditida</taxon>
        <taxon>Rhabditina</taxon>
        <taxon>Rhabditomorpha</taxon>
        <taxon>Strongyloidea</taxon>
        <taxon>Strongylidae</taxon>
        <taxon>Strongylus</taxon>
    </lineage>
</organism>
<keyword evidence="4" id="KW-0297">G-protein coupled receptor</keyword>
<reference evidence="10 11" key="1">
    <citation type="submission" date="2018-11" db="EMBL/GenBank/DDBJ databases">
        <authorList>
            <consortium name="Pathogen Informatics"/>
        </authorList>
    </citation>
    <scope>NUCLEOTIDE SEQUENCE [LARGE SCALE GENOMIC DNA]</scope>
</reference>
<dbReference type="Proteomes" id="UP000270094">
    <property type="component" value="Unassembled WGS sequence"/>
</dbReference>
<feature type="transmembrane region" description="Helical" evidence="8">
    <location>
        <begin position="56"/>
        <end position="78"/>
    </location>
</feature>
<keyword evidence="7" id="KW-0807">Transducer</keyword>
<dbReference type="Pfam" id="PF00001">
    <property type="entry name" value="7tm_1"/>
    <property type="match status" value="1"/>
</dbReference>
<evidence type="ECO:0000256" key="6">
    <source>
        <dbReference type="ARBA" id="ARBA00023170"/>
    </source>
</evidence>
<dbReference type="PANTHER" id="PTHR45695:SF15">
    <property type="entry name" value="OPSIN RH2"/>
    <property type="match status" value="1"/>
</dbReference>
<sequence>MELPENGPLPFFRQEMYMVILQSVFYGGVFLVGFFGNIFVVLAVVSQSQLRSTTDYLISSLAMADLLIIIFCLPTTLLNNILTGEQIFIYSKQSLVFNCHIISIRNKVFFFSENVYLLKYLNSALKEFFSFSKRVHLVGMSSKIICNICNFQRECFG</sequence>
<evidence type="ECO:0000259" key="9">
    <source>
        <dbReference type="PROSITE" id="PS50262"/>
    </source>
</evidence>
<dbReference type="PROSITE" id="PS50262">
    <property type="entry name" value="G_PROTEIN_RECEP_F1_2"/>
    <property type="match status" value="1"/>
</dbReference>
<evidence type="ECO:0000256" key="8">
    <source>
        <dbReference type="SAM" id="Phobius"/>
    </source>
</evidence>
<keyword evidence="5 8" id="KW-0472">Membrane</keyword>
<dbReference type="OrthoDB" id="5975505at2759"/>
<dbReference type="EMBL" id="UYYB01100050">
    <property type="protein sequence ID" value="VDM77758.1"/>
    <property type="molecule type" value="Genomic_DNA"/>
</dbReference>
<dbReference type="GO" id="GO:0005886">
    <property type="term" value="C:plasma membrane"/>
    <property type="evidence" value="ECO:0007669"/>
    <property type="project" value="TreeGrafter"/>
</dbReference>
<keyword evidence="6" id="KW-0675">Receptor</keyword>
<evidence type="ECO:0000256" key="7">
    <source>
        <dbReference type="ARBA" id="ARBA00023224"/>
    </source>
</evidence>
<evidence type="ECO:0000256" key="2">
    <source>
        <dbReference type="ARBA" id="ARBA00022692"/>
    </source>
</evidence>
<dbReference type="InterPro" id="IPR000276">
    <property type="entry name" value="GPCR_Rhodpsn"/>
</dbReference>
<feature type="domain" description="G-protein coupled receptors family 1 profile" evidence="9">
    <location>
        <begin position="36"/>
        <end position="102"/>
    </location>
</feature>
<evidence type="ECO:0000256" key="3">
    <source>
        <dbReference type="ARBA" id="ARBA00022989"/>
    </source>
</evidence>
<dbReference type="GO" id="GO:0004930">
    <property type="term" value="F:G protein-coupled receptor activity"/>
    <property type="evidence" value="ECO:0007669"/>
    <property type="project" value="UniProtKB-KW"/>
</dbReference>
<evidence type="ECO:0000313" key="11">
    <source>
        <dbReference type="Proteomes" id="UP000270094"/>
    </source>
</evidence>
<dbReference type="Gene3D" id="1.20.1070.10">
    <property type="entry name" value="Rhodopsin 7-helix transmembrane proteins"/>
    <property type="match status" value="1"/>
</dbReference>
<evidence type="ECO:0000313" key="10">
    <source>
        <dbReference type="EMBL" id="VDM77758.1"/>
    </source>
</evidence>
<keyword evidence="2 8" id="KW-0812">Transmembrane</keyword>
<evidence type="ECO:0000256" key="4">
    <source>
        <dbReference type="ARBA" id="ARBA00023040"/>
    </source>
</evidence>